<dbReference type="InterPro" id="IPR001214">
    <property type="entry name" value="SET_dom"/>
</dbReference>
<dbReference type="PROSITE" id="PS50280">
    <property type="entry name" value="SET"/>
    <property type="match status" value="1"/>
</dbReference>
<dbReference type="Gene3D" id="2.170.270.10">
    <property type="entry name" value="SET domain"/>
    <property type="match status" value="1"/>
</dbReference>
<organism evidence="2 3">
    <name type="scientific">Didymosphaeria variabile</name>
    <dbReference type="NCBI Taxonomy" id="1932322"/>
    <lineage>
        <taxon>Eukaryota</taxon>
        <taxon>Fungi</taxon>
        <taxon>Dikarya</taxon>
        <taxon>Ascomycota</taxon>
        <taxon>Pezizomycotina</taxon>
        <taxon>Dothideomycetes</taxon>
        <taxon>Pleosporomycetidae</taxon>
        <taxon>Pleosporales</taxon>
        <taxon>Massarineae</taxon>
        <taxon>Didymosphaeriaceae</taxon>
        <taxon>Didymosphaeria</taxon>
    </lineage>
</organism>
<comment type="caution">
    <text evidence="2">The sequence shown here is derived from an EMBL/GenBank/DDBJ whole genome shotgun (WGS) entry which is preliminary data.</text>
</comment>
<dbReference type="AlphaFoldDB" id="A0A9W8XMS0"/>
<evidence type="ECO:0000313" key="3">
    <source>
        <dbReference type="Proteomes" id="UP001140513"/>
    </source>
</evidence>
<dbReference type="SUPFAM" id="SSF82199">
    <property type="entry name" value="SET domain"/>
    <property type="match status" value="1"/>
</dbReference>
<dbReference type="SMART" id="SM00317">
    <property type="entry name" value="SET"/>
    <property type="match status" value="1"/>
</dbReference>
<evidence type="ECO:0000313" key="2">
    <source>
        <dbReference type="EMBL" id="KAJ4354646.1"/>
    </source>
</evidence>
<dbReference type="GeneID" id="80909913"/>
<gene>
    <name evidence="2" type="ORF">N0V89_006383</name>
</gene>
<dbReference type="InterPro" id="IPR046341">
    <property type="entry name" value="SET_dom_sf"/>
</dbReference>
<dbReference type="RefSeq" id="XP_056072420.1">
    <property type="nucleotide sequence ID" value="XM_056215153.1"/>
</dbReference>
<keyword evidence="3" id="KW-1185">Reference proteome</keyword>
<dbReference type="PANTHER" id="PTHR47332">
    <property type="entry name" value="SET DOMAIN-CONTAINING PROTEIN 5"/>
    <property type="match status" value="1"/>
</dbReference>
<reference evidence="2" key="1">
    <citation type="submission" date="2022-10" db="EMBL/GenBank/DDBJ databases">
        <title>Tapping the CABI collections for fungal endophytes: first genome assemblies for Collariella, Neodidymelliopsis, Ascochyta clinopodiicola, Didymella pomorum, Didymosphaeria variabile, Neocosmospora piperis and Neocucurbitaria cava.</title>
        <authorList>
            <person name="Hill R."/>
        </authorList>
    </citation>
    <scope>NUCLEOTIDE SEQUENCE</scope>
    <source>
        <strain evidence="2">IMI 356815</strain>
    </source>
</reference>
<feature type="domain" description="SET" evidence="1">
    <location>
        <begin position="3"/>
        <end position="167"/>
    </location>
</feature>
<dbReference type="InterPro" id="IPR053185">
    <property type="entry name" value="SET_domain_protein"/>
</dbReference>
<name>A0A9W8XMS0_9PLEO</name>
<dbReference type="Proteomes" id="UP001140513">
    <property type="component" value="Unassembled WGS sequence"/>
</dbReference>
<dbReference type="OrthoDB" id="3791837at2759"/>
<dbReference type="EMBL" id="JAPEUX010000004">
    <property type="protein sequence ID" value="KAJ4354646.1"/>
    <property type="molecule type" value="Genomic_DNA"/>
</dbReference>
<proteinExistence type="predicted"/>
<dbReference type="Pfam" id="PF00856">
    <property type="entry name" value="SET"/>
    <property type="match status" value="1"/>
</dbReference>
<protein>
    <recommendedName>
        <fullName evidence="1">SET domain-containing protein</fullName>
    </recommendedName>
</protein>
<sequence>MSQPIRLTKIAETKSQKGRATFASTTIPAGSLIFSEEPILTMDATSETPHIDLLASFADLPQDLQDLMLDLTAVDPTPFRHLIWKEFDVRTNGGWWDIAQKYGEHTKRVLTAFNTNAVAQHLGVQTAMLNHSCLPNAYAAFDEARGELTVHAMKEINEGEEICLSHLEGGALFAPMKERRGVLVLQRGFMCLCDACMEVEECEGREQECLREKLRDDLRNLIDKYQRNEATLMMNFGKRGHGGLDPDFVTFLGEVAAGVVELMEKLGLATIDNLEWYQYVFHWSRAVNDDEMAREYQDKMLRVVCMCAGEDSQRYHDMQQDASGAKSAAWNKIAEVRPEHSRGGRHSIMKTAKLGLAEEDEVE</sequence>
<evidence type="ECO:0000259" key="1">
    <source>
        <dbReference type="PROSITE" id="PS50280"/>
    </source>
</evidence>
<accession>A0A9W8XMS0</accession>
<dbReference type="PANTHER" id="PTHR47332:SF4">
    <property type="entry name" value="SET DOMAIN-CONTAINING PROTEIN 5"/>
    <property type="match status" value="1"/>
</dbReference>
<dbReference type="CDD" id="cd20071">
    <property type="entry name" value="SET_SMYD"/>
    <property type="match status" value="1"/>
</dbReference>